<keyword evidence="8 9" id="KW-0137">Centromere</keyword>
<comment type="subcellular location">
    <subcellularLocation>
        <location evidence="1">Chromosome</location>
        <location evidence="1">Centromere</location>
    </subcellularLocation>
    <subcellularLocation>
        <location evidence="9">Nucleus</location>
    </subcellularLocation>
    <subcellularLocation>
        <location evidence="9">Chromosome</location>
        <location evidence="9">Centromere</location>
        <location evidence="9">Kinetochore</location>
    </subcellularLocation>
</comment>
<evidence type="ECO:0000256" key="9">
    <source>
        <dbReference type="RuleBase" id="RU367150"/>
    </source>
</evidence>
<dbReference type="eggNOG" id="ENOG502TBUJ">
    <property type="taxonomic scope" value="Eukaryota"/>
</dbReference>
<proteinExistence type="inferred from homology"/>
<organism evidence="10 11">
    <name type="scientific">Danaus plexippus plexippus</name>
    <dbReference type="NCBI Taxonomy" id="278856"/>
    <lineage>
        <taxon>Eukaryota</taxon>
        <taxon>Metazoa</taxon>
        <taxon>Ecdysozoa</taxon>
        <taxon>Arthropoda</taxon>
        <taxon>Hexapoda</taxon>
        <taxon>Insecta</taxon>
        <taxon>Pterygota</taxon>
        <taxon>Neoptera</taxon>
        <taxon>Endopterygota</taxon>
        <taxon>Lepidoptera</taxon>
        <taxon>Glossata</taxon>
        <taxon>Ditrysia</taxon>
        <taxon>Papilionoidea</taxon>
        <taxon>Nymphalidae</taxon>
        <taxon>Danainae</taxon>
        <taxon>Danaini</taxon>
        <taxon>Danaina</taxon>
        <taxon>Danaus</taxon>
        <taxon>Danaus</taxon>
    </lineage>
</organism>
<keyword evidence="9" id="KW-0539">Nucleus</keyword>
<evidence type="ECO:0000313" key="11">
    <source>
        <dbReference type="Proteomes" id="UP000007151"/>
    </source>
</evidence>
<dbReference type="Gene3D" id="3.30.457.50">
    <property type="entry name" value="Chromosome segregation protein Spc25"/>
    <property type="match status" value="1"/>
</dbReference>
<evidence type="ECO:0000256" key="4">
    <source>
        <dbReference type="ARBA" id="ARBA00022618"/>
    </source>
</evidence>
<reference evidence="10 11" key="1">
    <citation type="journal article" date="2011" name="Cell">
        <title>The monarch butterfly genome yields insights into long-distance migration.</title>
        <authorList>
            <person name="Zhan S."/>
            <person name="Merlin C."/>
            <person name="Boore J.L."/>
            <person name="Reppert S.M."/>
        </authorList>
    </citation>
    <scope>NUCLEOTIDE SEQUENCE [LARGE SCALE GENOMIC DNA]</scope>
    <source>
        <strain evidence="10">F-2</strain>
    </source>
</reference>
<evidence type="ECO:0000256" key="5">
    <source>
        <dbReference type="ARBA" id="ARBA00022776"/>
    </source>
</evidence>
<keyword evidence="5 9" id="KW-0498">Mitosis</keyword>
<sequence>MTIMEENWNYKIDLNEIEASLYGIFELEVNNLCKDVLLALEEGFVSKSIDYQTNLAQTYDEELKNLVESNKSLKQKIDNKIKTLTQQQTQYETFKKDQKLLTQEIKETHEAFLMAKKCYKKILKMYFSIESRKNDNQVIFVQFFTESKKDNENYSVRLIRNIKNGKYELLSVNPKLKCLKELQKEMCDTNNVPGVLCALRQAFLALKDKKSTKTIKTQLE</sequence>
<name>A0A212EKM1_DANPL</name>
<comment type="function">
    <text evidence="9">Acts as a component of the essential kinetochore-associated NDC80 complex, which is required for chromosome segregation and spindle checkpoint activity.</text>
</comment>
<accession>A0A212EKM1</accession>
<dbReference type="Pfam" id="PF08234">
    <property type="entry name" value="Spindle_Spc25"/>
    <property type="match status" value="1"/>
</dbReference>
<protein>
    <recommendedName>
        <fullName evidence="9">Kinetochore protein SPC25</fullName>
    </recommendedName>
</protein>
<keyword evidence="11" id="KW-1185">Reference proteome</keyword>
<comment type="subunit">
    <text evidence="9">Component of the NDC80 complex.</text>
</comment>
<dbReference type="InterPro" id="IPR013255">
    <property type="entry name" value="Spc25_C"/>
</dbReference>
<dbReference type="GO" id="GO:0031262">
    <property type="term" value="C:Ndc80 complex"/>
    <property type="evidence" value="ECO:0007669"/>
    <property type="project" value="InterPro"/>
</dbReference>
<keyword evidence="6" id="KW-0175">Coiled coil</keyword>
<evidence type="ECO:0000313" key="10">
    <source>
        <dbReference type="EMBL" id="OWR42030.1"/>
    </source>
</evidence>
<dbReference type="GO" id="GO:0005634">
    <property type="term" value="C:nucleus"/>
    <property type="evidence" value="ECO:0007669"/>
    <property type="project" value="UniProtKB-SubCell"/>
</dbReference>
<dbReference type="Proteomes" id="UP000007151">
    <property type="component" value="Unassembled WGS sequence"/>
</dbReference>
<dbReference type="GO" id="GO:0051301">
    <property type="term" value="P:cell division"/>
    <property type="evidence" value="ECO:0007669"/>
    <property type="project" value="UniProtKB-UniRule"/>
</dbReference>
<keyword evidence="3 9" id="KW-0158">Chromosome</keyword>
<comment type="caution">
    <text evidence="10">The sequence shown here is derived from an EMBL/GenBank/DDBJ whole genome shotgun (WGS) entry which is preliminary data.</text>
</comment>
<evidence type="ECO:0000256" key="8">
    <source>
        <dbReference type="ARBA" id="ARBA00023328"/>
    </source>
</evidence>
<evidence type="ECO:0000256" key="2">
    <source>
        <dbReference type="ARBA" id="ARBA00006379"/>
    </source>
</evidence>
<keyword evidence="7 9" id="KW-0131">Cell cycle</keyword>
<dbReference type="OrthoDB" id="6353017at2759"/>
<evidence type="ECO:0000256" key="6">
    <source>
        <dbReference type="ARBA" id="ARBA00023054"/>
    </source>
</evidence>
<dbReference type="EMBL" id="AGBW02014242">
    <property type="protein sequence ID" value="OWR42030.1"/>
    <property type="molecule type" value="Genomic_DNA"/>
</dbReference>
<evidence type="ECO:0000256" key="7">
    <source>
        <dbReference type="ARBA" id="ARBA00023306"/>
    </source>
</evidence>
<dbReference type="GO" id="GO:0007059">
    <property type="term" value="P:chromosome segregation"/>
    <property type="evidence" value="ECO:0007669"/>
    <property type="project" value="InterPro"/>
</dbReference>
<keyword evidence="4 9" id="KW-0132">Cell division</keyword>
<keyword evidence="9" id="KW-0995">Kinetochore</keyword>
<evidence type="ECO:0000256" key="1">
    <source>
        <dbReference type="ARBA" id="ARBA00004584"/>
    </source>
</evidence>
<gene>
    <name evidence="10" type="ORF">KGM_204334</name>
</gene>
<dbReference type="KEGG" id="dpl:KGM_204334"/>
<dbReference type="AlphaFoldDB" id="A0A212EKM1"/>
<evidence type="ECO:0000256" key="3">
    <source>
        <dbReference type="ARBA" id="ARBA00022454"/>
    </source>
</evidence>
<comment type="similarity">
    <text evidence="2 9">Belongs to the SPC25 family.</text>
</comment>